<comment type="caution">
    <text evidence="3">The sequence shown here is derived from an EMBL/GenBank/DDBJ whole genome shotgun (WGS) entry which is preliminary data.</text>
</comment>
<feature type="domain" description="Glycosyltransferase subfamily 4-like N-terminal" evidence="2">
    <location>
        <begin position="17"/>
        <end position="214"/>
    </location>
</feature>
<dbReference type="EMBL" id="MFQH01000009">
    <property type="protein sequence ID" value="OGH78519.1"/>
    <property type="molecule type" value="Genomic_DNA"/>
</dbReference>
<protein>
    <recommendedName>
        <fullName evidence="5">Glycosyltransferase subfamily 4-like N-terminal domain-containing protein</fullName>
    </recommendedName>
</protein>
<proteinExistence type="predicted"/>
<name>A0A1F6N3N1_9BACT</name>
<evidence type="ECO:0000313" key="4">
    <source>
        <dbReference type="Proteomes" id="UP000177040"/>
    </source>
</evidence>
<reference evidence="3 4" key="1">
    <citation type="journal article" date="2016" name="Nat. Commun.">
        <title>Thousands of microbial genomes shed light on interconnected biogeochemical processes in an aquifer system.</title>
        <authorList>
            <person name="Anantharaman K."/>
            <person name="Brown C.T."/>
            <person name="Hug L.A."/>
            <person name="Sharon I."/>
            <person name="Castelle C.J."/>
            <person name="Probst A.J."/>
            <person name="Thomas B.C."/>
            <person name="Singh A."/>
            <person name="Wilkins M.J."/>
            <person name="Karaoz U."/>
            <person name="Brodie E.L."/>
            <person name="Williams K.H."/>
            <person name="Hubbard S.S."/>
            <person name="Banfield J.F."/>
        </authorList>
    </citation>
    <scope>NUCLEOTIDE SEQUENCE [LARGE SCALE GENOMIC DNA]</scope>
</reference>
<evidence type="ECO:0000313" key="3">
    <source>
        <dbReference type="EMBL" id="OGH78519.1"/>
    </source>
</evidence>
<dbReference type="Pfam" id="PF00534">
    <property type="entry name" value="Glycos_transf_1"/>
    <property type="match status" value="1"/>
</dbReference>
<feature type="domain" description="Glycosyl transferase family 1" evidence="1">
    <location>
        <begin position="227"/>
        <end position="373"/>
    </location>
</feature>
<dbReference type="SUPFAM" id="SSF53756">
    <property type="entry name" value="UDP-Glycosyltransferase/glycogen phosphorylase"/>
    <property type="match status" value="1"/>
</dbReference>
<evidence type="ECO:0000259" key="2">
    <source>
        <dbReference type="Pfam" id="PF13439"/>
    </source>
</evidence>
<dbReference type="InterPro" id="IPR001296">
    <property type="entry name" value="Glyco_trans_1"/>
</dbReference>
<evidence type="ECO:0000259" key="1">
    <source>
        <dbReference type="Pfam" id="PF00534"/>
    </source>
</evidence>
<dbReference type="GO" id="GO:0016757">
    <property type="term" value="F:glycosyltransferase activity"/>
    <property type="evidence" value="ECO:0007669"/>
    <property type="project" value="InterPro"/>
</dbReference>
<dbReference type="Proteomes" id="UP000177040">
    <property type="component" value="Unassembled WGS sequence"/>
</dbReference>
<dbReference type="Pfam" id="PF13439">
    <property type="entry name" value="Glyco_transf_4"/>
    <property type="match status" value="1"/>
</dbReference>
<accession>A0A1F6N3N1</accession>
<dbReference type="InterPro" id="IPR050194">
    <property type="entry name" value="Glycosyltransferase_grp1"/>
</dbReference>
<sequence length="404" mass="46465">MIFMRVLLVNKFWYHRGGAEQVVFVTKQLLEGAGHTVAIFGMHDSRNEITEPYLADFVDTAKPSWRDVWRILYNREAKNKFSELIKKFKPDIIHFHNIYHQLSFSLIDAGRELGIPMVMTLHDYHWLSPNYKLFHHGQIDQKLIGKKFFRPLFTNCLEDWQKTVVGMIDFIFRSQKKYRNAIDQFICPSEFIKQLHVRAGWNESQLAVVGNPINQFNQLPDTDNFVDGLYVAYVGRLAKEKGIETFIFAAKITPEIPYKIFGTGPDESRLRALVENNGVANVSFAGFKIGVELKQAINNARIVVVPSVWYENAPYSILEPMALGKIVIGSNIGGIPELLPKEFLVEPGNPEALAIVIKMWFNKSLEERNRWGNVLRTEALARHDSHLYLKKIEDLYEKLLINAG</sequence>
<dbReference type="AlphaFoldDB" id="A0A1F6N3N1"/>
<dbReference type="PANTHER" id="PTHR45947:SF13">
    <property type="entry name" value="TRANSFERASE"/>
    <property type="match status" value="1"/>
</dbReference>
<evidence type="ECO:0008006" key="5">
    <source>
        <dbReference type="Google" id="ProtNLM"/>
    </source>
</evidence>
<gene>
    <name evidence="3" type="ORF">A2983_03310</name>
</gene>
<dbReference type="Gene3D" id="3.40.50.2000">
    <property type="entry name" value="Glycogen Phosphorylase B"/>
    <property type="match status" value="2"/>
</dbReference>
<dbReference type="PANTHER" id="PTHR45947">
    <property type="entry name" value="SULFOQUINOVOSYL TRANSFERASE SQD2"/>
    <property type="match status" value="1"/>
</dbReference>
<dbReference type="InterPro" id="IPR028098">
    <property type="entry name" value="Glyco_trans_4-like_N"/>
</dbReference>
<organism evidence="3 4">
    <name type="scientific">Candidatus Magasanikbacteria bacterium RIFCSPLOWO2_01_FULL_40_15</name>
    <dbReference type="NCBI Taxonomy" id="1798686"/>
    <lineage>
        <taxon>Bacteria</taxon>
        <taxon>Candidatus Magasanikiibacteriota</taxon>
    </lineage>
</organism>